<comment type="function">
    <text evidence="3">May play the central regulatory role in sporulation. It may be an element of the effector pathway responsible for the activation of sporulation genes in response to nutritional stress. Spo0A may act in concert with spo0H (a sigma factor) to control the expression of some genes that are critical to the sporulation process.</text>
</comment>
<proteinExistence type="predicted"/>
<comment type="caution">
    <text evidence="6">The sequence shown here is derived from an EMBL/GenBank/DDBJ whole genome shotgun (WGS) entry which is preliminary data.</text>
</comment>
<dbReference type="Gene3D" id="3.60.40.10">
    <property type="entry name" value="PPM-type phosphatase domain"/>
    <property type="match status" value="1"/>
</dbReference>
<dbReference type="Gene3D" id="3.40.50.2300">
    <property type="match status" value="1"/>
</dbReference>
<dbReference type="SMART" id="SM00331">
    <property type="entry name" value="PP2C_SIG"/>
    <property type="match status" value="1"/>
</dbReference>
<reference evidence="7" key="1">
    <citation type="submission" date="2015-07" db="EMBL/GenBank/DDBJ databases">
        <title>Near-Complete Genome Sequence of the Cellulolytic Bacterium Bacteroides (Pseudobacteroides) cellulosolvens ATCC 35603.</title>
        <authorList>
            <person name="Dassa B."/>
            <person name="Utturkar S.M."/>
            <person name="Klingeman D.M."/>
            <person name="Hurt R.A."/>
            <person name="Keller M."/>
            <person name="Xu J."/>
            <person name="Reddy Y.H.K."/>
            <person name="Borovok I."/>
            <person name="Grinberg I.R."/>
            <person name="Lamed R."/>
            <person name="Zhivin O."/>
            <person name="Bayer E.A."/>
            <person name="Brown S.D."/>
        </authorList>
    </citation>
    <scope>NUCLEOTIDE SEQUENCE [LARGE SCALE GENOMIC DNA]</scope>
    <source>
        <strain evidence="7">DSM 2933</strain>
    </source>
</reference>
<dbReference type="GO" id="GO:0016791">
    <property type="term" value="F:phosphatase activity"/>
    <property type="evidence" value="ECO:0007669"/>
    <property type="project" value="TreeGrafter"/>
</dbReference>
<dbReference type="GO" id="GO:0000160">
    <property type="term" value="P:phosphorelay signal transduction system"/>
    <property type="evidence" value="ECO:0007669"/>
    <property type="project" value="InterPro"/>
</dbReference>
<dbReference type="RefSeq" id="WP_036936193.1">
    <property type="nucleotide sequence ID" value="NZ_JQKC01000002.1"/>
</dbReference>
<gene>
    <name evidence="6" type="ORF">Bccel_4077</name>
</gene>
<evidence type="ECO:0000256" key="3">
    <source>
        <dbReference type="ARBA" id="ARBA00024867"/>
    </source>
</evidence>
<dbReference type="Pfam" id="PF07228">
    <property type="entry name" value="SpoIIE"/>
    <property type="match status" value="1"/>
</dbReference>
<dbReference type="InterPro" id="IPR001789">
    <property type="entry name" value="Sig_transdc_resp-reg_receiver"/>
</dbReference>
<evidence type="ECO:0000259" key="5">
    <source>
        <dbReference type="PROSITE" id="PS50110"/>
    </source>
</evidence>
<dbReference type="OrthoDB" id="9763484at2"/>
<dbReference type="Proteomes" id="UP000036923">
    <property type="component" value="Unassembled WGS sequence"/>
</dbReference>
<dbReference type="SUPFAM" id="SSF81606">
    <property type="entry name" value="PP2C-like"/>
    <property type="match status" value="1"/>
</dbReference>
<dbReference type="PATRIC" id="fig|398512.5.peg.4263"/>
<keyword evidence="4" id="KW-0597">Phosphoprotein</keyword>
<accession>A0A0L6JSL9</accession>
<dbReference type="SMART" id="SM00448">
    <property type="entry name" value="REC"/>
    <property type="match status" value="1"/>
</dbReference>
<feature type="domain" description="Response regulatory" evidence="5">
    <location>
        <begin position="5"/>
        <end position="129"/>
    </location>
</feature>
<organism evidence="6 7">
    <name type="scientific">Pseudobacteroides cellulosolvens ATCC 35603 = DSM 2933</name>
    <dbReference type="NCBI Taxonomy" id="398512"/>
    <lineage>
        <taxon>Bacteria</taxon>
        <taxon>Bacillati</taxon>
        <taxon>Bacillota</taxon>
        <taxon>Clostridia</taxon>
        <taxon>Eubacteriales</taxon>
        <taxon>Oscillospiraceae</taxon>
        <taxon>Pseudobacteroides</taxon>
    </lineage>
</organism>
<dbReference type="Pfam" id="PF00072">
    <property type="entry name" value="Response_reg"/>
    <property type="match status" value="1"/>
</dbReference>
<dbReference type="InterPro" id="IPR011006">
    <property type="entry name" value="CheY-like_superfamily"/>
</dbReference>
<evidence type="ECO:0000256" key="4">
    <source>
        <dbReference type="PROSITE-ProRule" id="PRU00169"/>
    </source>
</evidence>
<protein>
    <recommendedName>
        <fullName evidence="1">Stage 0 sporulation protein A homolog</fullName>
    </recommendedName>
</protein>
<name>A0A0L6JSL9_9FIRM</name>
<dbReference type="InterPro" id="IPR001932">
    <property type="entry name" value="PPM-type_phosphatase-like_dom"/>
</dbReference>
<dbReference type="STRING" id="398512.Bccel_4077"/>
<dbReference type="PANTHER" id="PTHR43156:SF14">
    <property type="entry name" value="PHOSPHOSERINE PHOSPHATASE RSBP"/>
    <property type="match status" value="1"/>
</dbReference>
<dbReference type="eggNOG" id="COG2208">
    <property type="taxonomic scope" value="Bacteria"/>
</dbReference>
<dbReference type="PANTHER" id="PTHR43156">
    <property type="entry name" value="STAGE II SPORULATION PROTEIN E-RELATED"/>
    <property type="match status" value="1"/>
</dbReference>
<evidence type="ECO:0000256" key="2">
    <source>
        <dbReference type="ARBA" id="ARBA00022801"/>
    </source>
</evidence>
<feature type="modified residue" description="4-aspartylphosphate" evidence="4">
    <location>
        <position position="62"/>
    </location>
</feature>
<dbReference type="InterPro" id="IPR052016">
    <property type="entry name" value="Bact_Sigma-Reg"/>
</dbReference>
<keyword evidence="7" id="KW-1185">Reference proteome</keyword>
<evidence type="ECO:0000313" key="7">
    <source>
        <dbReference type="Proteomes" id="UP000036923"/>
    </source>
</evidence>
<dbReference type="AlphaFoldDB" id="A0A0L6JSL9"/>
<dbReference type="EMBL" id="LGTC01000001">
    <property type="protein sequence ID" value="KNY28803.1"/>
    <property type="molecule type" value="Genomic_DNA"/>
</dbReference>
<dbReference type="InterPro" id="IPR036457">
    <property type="entry name" value="PPM-type-like_dom_sf"/>
</dbReference>
<dbReference type="eggNOG" id="COG3706">
    <property type="taxonomic scope" value="Bacteria"/>
</dbReference>
<evidence type="ECO:0000256" key="1">
    <source>
        <dbReference type="ARBA" id="ARBA00018672"/>
    </source>
</evidence>
<evidence type="ECO:0000313" key="6">
    <source>
        <dbReference type="EMBL" id="KNY28803.1"/>
    </source>
</evidence>
<keyword evidence="2" id="KW-0378">Hydrolase</keyword>
<dbReference type="SUPFAM" id="SSF52172">
    <property type="entry name" value="CheY-like"/>
    <property type="match status" value="1"/>
</dbReference>
<sequence>MKNWKFLIIDDSNISIRILEDIFISNGYTDIKSVNSANEAIDYLLSINYASVDTPVDIIITDLFMPGLDGIELCRKIHRIDKYKDIPIVMLTSINDIDRLKEAFEAGITDYIHKPFTPIELLIRIKSILNFREEVEKRQLRELEIEMINQNLIEDLTIANHLQYQMLPKNIISESLSIKGYYLPVTFLGGDLYYWHQIGNGKYGVALMDVMGHGTATSMICMYIRSLLPELVCKSADSVDLVRVLNKYMYEFNKQLTQNQYYFTMIYIIADVLNKTIEYVNAGHPPVYFIENSKDLLCLDTGCIPIGIMEDIEITNEIVKYSETSCILMYSDGLYDLIRDNNITFEYIISLIDINNFDSSITPQFENFLDQIKSMPRIDDISVVTLELR</sequence>
<dbReference type="PROSITE" id="PS50110">
    <property type="entry name" value="RESPONSE_REGULATORY"/>
    <property type="match status" value="1"/>
</dbReference>